<dbReference type="HAMAP" id="MF_00094">
    <property type="entry name" value="Rel_fac_2"/>
    <property type="match status" value="1"/>
</dbReference>
<reference evidence="4" key="1">
    <citation type="submission" date="2021-01" db="EMBL/GenBank/DDBJ databases">
        <authorList>
            <person name="Corre E."/>
            <person name="Pelletier E."/>
            <person name="Niang G."/>
            <person name="Scheremetjew M."/>
            <person name="Finn R."/>
            <person name="Kale V."/>
            <person name="Holt S."/>
            <person name="Cochrane G."/>
            <person name="Meng A."/>
            <person name="Brown T."/>
            <person name="Cohen L."/>
        </authorList>
    </citation>
    <scope>NUCLEOTIDE SEQUENCE</scope>
    <source>
        <strain evidence="4">RCC1130</strain>
    </source>
</reference>
<evidence type="ECO:0000259" key="3">
    <source>
        <dbReference type="PROSITE" id="PS00745"/>
    </source>
</evidence>
<dbReference type="InterPro" id="IPR045853">
    <property type="entry name" value="Pep_chain_release_fac_I_sf"/>
</dbReference>
<keyword evidence="2" id="KW-0648">Protein biosynthesis</keyword>
<dbReference type="PANTHER" id="PTHR43116">
    <property type="entry name" value="PEPTIDE CHAIN RELEASE FACTOR 2"/>
    <property type="match status" value="1"/>
</dbReference>
<organism evidence="4">
    <name type="scientific">Calcidiscus leptoporus</name>
    <dbReference type="NCBI Taxonomy" id="127549"/>
    <lineage>
        <taxon>Eukaryota</taxon>
        <taxon>Haptista</taxon>
        <taxon>Haptophyta</taxon>
        <taxon>Prymnesiophyceae</taxon>
        <taxon>Coccolithales</taxon>
        <taxon>Calcidiscaceae</taxon>
        <taxon>Calcidiscus</taxon>
    </lineage>
</organism>
<dbReference type="InterPro" id="IPR000352">
    <property type="entry name" value="Pep_chain_release_fac_I"/>
</dbReference>
<accession>A0A7S0ITF2</accession>
<dbReference type="Gene3D" id="3.30.160.20">
    <property type="match status" value="1"/>
</dbReference>
<evidence type="ECO:0000256" key="1">
    <source>
        <dbReference type="ARBA" id="ARBA00010835"/>
    </source>
</evidence>
<dbReference type="SUPFAM" id="SSF75620">
    <property type="entry name" value="Release factor"/>
    <property type="match status" value="1"/>
</dbReference>
<dbReference type="Gene3D" id="3.30.70.1660">
    <property type="match status" value="1"/>
</dbReference>
<dbReference type="GO" id="GO:0005737">
    <property type="term" value="C:cytoplasm"/>
    <property type="evidence" value="ECO:0007669"/>
    <property type="project" value="InterPro"/>
</dbReference>
<protein>
    <recommendedName>
        <fullName evidence="3">Prokaryotic-type class I peptide chain release factors domain-containing protein</fullName>
    </recommendedName>
</protein>
<dbReference type="InterPro" id="IPR005139">
    <property type="entry name" value="PCRF"/>
</dbReference>
<dbReference type="AlphaFoldDB" id="A0A7S0ITF2"/>
<feature type="domain" description="Prokaryotic-type class I peptide chain release factors" evidence="3">
    <location>
        <begin position="286"/>
        <end position="302"/>
    </location>
</feature>
<evidence type="ECO:0000256" key="2">
    <source>
        <dbReference type="ARBA" id="ARBA00022917"/>
    </source>
</evidence>
<dbReference type="EMBL" id="HBER01013344">
    <property type="protein sequence ID" value="CAD8531395.1"/>
    <property type="molecule type" value="Transcribed_RNA"/>
</dbReference>
<dbReference type="Pfam" id="PF03462">
    <property type="entry name" value="PCRF"/>
    <property type="match status" value="1"/>
</dbReference>
<dbReference type="PANTHER" id="PTHR43116:SF3">
    <property type="entry name" value="CLASS I PEPTIDE CHAIN RELEASE FACTOR"/>
    <property type="match status" value="1"/>
</dbReference>
<comment type="similarity">
    <text evidence="1">Belongs to the prokaryotic/mitochondrial release factor family.</text>
</comment>
<dbReference type="GO" id="GO:0016149">
    <property type="term" value="F:translation release factor activity, codon specific"/>
    <property type="evidence" value="ECO:0007669"/>
    <property type="project" value="InterPro"/>
</dbReference>
<name>A0A7S0ITF2_9EUKA</name>
<dbReference type="Pfam" id="PF00472">
    <property type="entry name" value="RF-1"/>
    <property type="match status" value="1"/>
</dbReference>
<sequence length="412" mass="45415">MRHATLCAISALCVPPLRHTSRQRHVPPVVLVESVEEMGRALALVEARMQQAIRIIDVPARSERIAELEEASAACDFWDDAPAAERILRQLGEHRSAVRDALSWQAAVDDAGAALALSREVADEGAGGADTQGLLSEASTAISDLARELNEWEMRTLMDGEYDSCGATISITAGAGGVDAQDWAAMLLRMYLRWAEQRGHTVRLLEQSDGDEAGLRFATVSVDGSFAYGSLRSEHGTHRLVRISPFNSMGKRMTSFARVELMPLLAQTELGDIEIPASDLEVTTMRAGGAGGQNVNKVETAVRMKHIPSGLAVRCEQERSQARNREMALRLLKAKLLVARREQRVHELAEIRGELVRASWGTQIRSYVMAPYKLVKDLRTQYETAQVQEVLDGRLGPLMDVYLRHQSRRAGI</sequence>
<dbReference type="Gene3D" id="1.20.58.410">
    <property type="entry name" value="Release factor"/>
    <property type="match status" value="1"/>
</dbReference>
<proteinExistence type="inferred from homology"/>
<dbReference type="SMART" id="SM00937">
    <property type="entry name" value="PCRF"/>
    <property type="match status" value="1"/>
</dbReference>
<dbReference type="InterPro" id="IPR004374">
    <property type="entry name" value="PrfB"/>
</dbReference>
<dbReference type="PROSITE" id="PS00745">
    <property type="entry name" value="RF_PROK_I"/>
    <property type="match status" value="1"/>
</dbReference>
<evidence type="ECO:0000313" key="4">
    <source>
        <dbReference type="EMBL" id="CAD8531395.1"/>
    </source>
</evidence>
<dbReference type="NCBIfam" id="TIGR00020">
    <property type="entry name" value="prfB"/>
    <property type="match status" value="1"/>
</dbReference>
<gene>
    <name evidence="4" type="ORF">CLEP1334_LOCUS6647</name>
</gene>